<accession>A0AC35U9L5</accession>
<dbReference type="Proteomes" id="UP000095286">
    <property type="component" value="Unplaced"/>
</dbReference>
<dbReference type="WBParaSite" id="RSKR_0000945700.1">
    <property type="protein sequence ID" value="RSKR_0000945700.1"/>
    <property type="gene ID" value="RSKR_0000945700"/>
</dbReference>
<sequence>MNGNDVDGAVEEAQEKPISSIKVCGKTYERKSALKGLNEILMKQGKKNADFAINVKLHKESLEFTASTTVQITINGPSYRATYTGEDRDLVSNECAFFILQQVASGVERNIKLSNNLVKREVPKKRDEVVNLKQKFFILGQEVTYENAKSLLNSIMGKEGMPAVQYGITKLADGPPFGYEASVDIKLASSGTIYKKSMVCRNIGTATTECAFEVLRDISANNEYLSLDNKRRLKIGLTKTPITIFENEELSQDLEAFYKWVGVELPPIDVTSTENQVISPPIQHYLSQSDKSKSTREMLDWMPPTENFSCWRNGTIPSGSFFAMKSLGQISYYLQRIEARKKSNLKVESVRERLPVFNQKNEIIDACESNQVVLIKSNTGSGKSTQVAQFLLKHYLNLNKGAEFNAIITQPRRLSAISLAKRVAMERYEKIGDSVGYCIRFDKVDPRPFGSLIFATVGTILKKMNTGFRGVSHIIVDEVHERSLDTDFLLIILKRMLSKFRGLKVILMSATVNTTLFEKYFRGIRVIDLETKAYRVDILYLDAFIQSSQFIPSNCQMPPQYEEEAQKWSFDNCDKSNGQISPIATHIVDQIESSEEFPYQLISFLVRDSVRQMGSQEHGSILIFVPGWYEIMTCIETLAQMEREAPDNVYKYWVLPLHSNLTTQEQSQVFKPPPEGHVKVIISTNIAESSITVEDVLYVIDSCKQKMKMKHHNSSASIFRVAWASKDCMEQRKGRAGRCRPGYCYRLCSTKMWGLLQQQSEAEIITAPLHGSILQLKALGLGDSASFLGSSMEPPDRENVWEAEKYLQNLYALDANKELTPIGRKIERLPFSPDTSKSIITAALFGLVNPMAIIAANGSSPSSLFNNSADLEVVKTIVKSFCGDFISDHILAVAAINCKESAGDIQFKHSTEDLNAVINFVSVEYLRRVRDQIVDILEKEFPNFNIREAENVDNKVHCINSHVILSLLVKSYYPNICFQTKKRMFYDMDGFKMLSHKNSIISMQENCHEERSPFAIYTEKIITSFAMFKECSVVSPVQILLFGSDCVSWNGGSTIRLDDCYTLGVDVKLAQMILYIRLVIDELLNSMCLNGGLTPKEQDMLKYVRNLIERISTLSYKINNITVNLPEMRDITKVNFESIGGVTNLLLRKNK</sequence>
<protein>
    <submittedName>
        <fullName evidence="2">RNA helicase</fullName>
    </submittedName>
</protein>
<organism evidence="1 2">
    <name type="scientific">Rhabditophanes sp. KR3021</name>
    <dbReference type="NCBI Taxonomy" id="114890"/>
    <lineage>
        <taxon>Eukaryota</taxon>
        <taxon>Metazoa</taxon>
        <taxon>Ecdysozoa</taxon>
        <taxon>Nematoda</taxon>
        <taxon>Chromadorea</taxon>
        <taxon>Rhabditida</taxon>
        <taxon>Tylenchina</taxon>
        <taxon>Panagrolaimomorpha</taxon>
        <taxon>Strongyloidoidea</taxon>
        <taxon>Alloionematidae</taxon>
        <taxon>Rhabditophanes</taxon>
    </lineage>
</organism>
<name>A0AC35U9L5_9BILA</name>
<reference evidence="2" key="1">
    <citation type="submission" date="2016-11" db="UniProtKB">
        <authorList>
            <consortium name="WormBaseParasite"/>
        </authorList>
    </citation>
    <scope>IDENTIFICATION</scope>
    <source>
        <strain evidence="2">KR3021</strain>
    </source>
</reference>
<proteinExistence type="predicted"/>
<evidence type="ECO:0000313" key="1">
    <source>
        <dbReference type="Proteomes" id="UP000095286"/>
    </source>
</evidence>
<evidence type="ECO:0000313" key="2">
    <source>
        <dbReference type="WBParaSite" id="RSKR_0000945700.1"/>
    </source>
</evidence>